<gene>
    <name evidence="2" type="ORF">SMN809_LOCUS80850</name>
</gene>
<dbReference type="GO" id="GO:0005814">
    <property type="term" value="C:centriole"/>
    <property type="evidence" value="ECO:0007669"/>
    <property type="project" value="TreeGrafter"/>
</dbReference>
<feature type="domain" description="LisH" evidence="1">
    <location>
        <begin position="7"/>
        <end position="62"/>
    </location>
</feature>
<dbReference type="InterPro" id="IPR040369">
    <property type="entry name" value="ARMC9"/>
</dbReference>
<dbReference type="InterPro" id="IPR048959">
    <property type="entry name" value="ARMC9_ARM_dom"/>
</dbReference>
<sequence>RSVQTIMINENMIKWLLPLLSKSNSLSDYTLEYGVALLMNLCLRTEGRKKCAEVAEQAITVLA</sequence>
<dbReference type="GO" id="GO:0036064">
    <property type="term" value="C:ciliary basal body"/>
    <property type="evidence" value="ECO:0007669"/>
    <property type="project" value="InterPro"/>
</dbReference>
<name>A0A8S3JLX8_9BILA</name>
<organism evidence="2 3">
    <name type="scientific">Rotaria magnacalcarata</name>
    <dbReference type="NCBI Taxonomy" id="392030"/>
    <lineage>
        <taxon>Eukaryota</taxon>
        <taxon>Metazoa</taxon>
        <taxon>Spiralia</taxon>
        <taxon>Gnathifera</taxon>
        <taxon>Rotifera</taxon>
        <taxon>Eurotatoria</taxon>
        <taxon>Bdelloidea</taxon>
        <taxon>Philodinida</taxon>
        <taxon>Philodinidae</taxon>
        <taxon>Rotaria</taxon>
    </lineage>
</organism>
<dbReference type="Proteomes" id="UP000676336">
    <property type="component" value="Unassembled WGS sequence"/>
</dbReference>
<accession>A0A8S3JLX8</accession>
<dbReference type="PANTHER" id="PTHR14881:SF4">
    <property type="entry name" value="LISH DOMAIN-CONTAINING PROTEIN ARMC9"/>
    <property type="match status" value="1"/>
</dbReference>
<reference evidence="2" key="1">
    <citation type="submission" date="2021-02" db="EMBL/GenBank/DDBJ databases">
        <authorList>
            <person name="Nowell W R."/>
        </authorList>
    </citation>
    <scope>NUCLEOTIDE SEQUENCE</scope>
</reference>
<feature type="non-terminal residue" evidence="2">
    <location>
        <position position="63"/>
    </location>
</feature>
<dbReference type="GO" id="GO:0060271">
    <property type="term" value="P:cilium assembly"/>
    <property type="evidence" value="ECO:0007669"/>
    <property type="project" value="InterPro"/>
</dbReference>
<dbReference type="Pfam" id="PF21050">
    <property type="entry name" value="ARMC9_ARM"/>
    <property type="match status" value="1"/>
</dbReference>
<proteinExistence type="predicted"/>
<dbReference type="EMBL" id="CAJOBI010346498">
    <property type="protein sequence ID" value="CAF5218220.1"/>
    <property type="molecule type" value="Genomic_DNA"/>
</dbReference>
<feature type="non-terminal residue" evidence="2">
    <location>
        <position position="1"/>
    </location>
</feature>
<evidence type="ECO:0000313" key="3">
    <source>
        <dbReference type="Proteomes" id="UP000676336"/>
    </source>
</evidence>
<evidence type="ECO:0000259" key="1">
    <source>
        <dbReference type="Pfam" id="PF21050"/>
    </source>
</evidence>
<evidence type="ECO:0000313" key="2">
    <source>
        <dbReference type="EMBL" id="CAF5218220.1"/>
    </source>
</evidence>
<dbReference type="PANTHER" id="PTHR14881">
    <property type="entry name" value="LISH DOMAIN-CONTAINING PROTEIN ARMC9"/>
    <property type="match status" value="1"/>
</dbReference>
<protein>
    <recommendedName>
        <fullName evidence="1">LisH domain-containing protein</fullName>
    </recommendedName>
</protein>
<comment type="caution">
    <text evidence="2">The sequence shown here is derived from an EMBL/GenBank/DDBJ whole genome shotgun (WGS) entry which is preliminary data.</text>
</comment>
<dbReference type="GO" id="GO:0097542">
    <property type="term" value="C:ciliary tip"/>
    <property type="evidence" value="ECO:0007669"/>
    <property type="project" value="TreeGrafter"/>
</dbReference>
<dbReference type="AlphaFoldDB" id="A0A8S3JLX8"/>